<sequence length="175" mass="19305">MCPRPLGVSPKLREQCAAYSPGLVSSADMTPGSPSRRYVLYARAPVAHSSKIETEESVARWGGESLSMTLVLIRAAVNILREEKEQGARQQQRGQPLTSAAHPAHRNGDNSWSQADTDVDRQSGNCRKSHHNPTSEIYTDLLKLDTELPSKQLRDTCSPLTHPLCKGFLQDLDLD</sequence>
<feature type="region of interest" description="Disordered" evidence="1">
    <location>
        <begin position="84"/>
        <end position="132"/>
    </location>
</feature>
<name>A0AA88ME90_TACVA</name>
<evidence type="ECO:0000313" key="2">
    <source>
        <dbReference type="EMBL" id="KAK2836362.1"/>
    </source>
</evidence>
<proteinExistence type="predicted"/>
<evidence type="ECO:0000256" key="1">
    <source>
        <dbReference type="SAM" id="MobiDB-lite"/>
    </source>
</evidence>
<reference evidence="2" key="1">
    <citation type="submission" date="2023-08" db="EMBL/GenBank/DDBJ databases">
        <title>Pelteobagrus vachellii genome.</title>
        <authorList>
            <person name="Liu H."/>
        </authorList>
    </citation>
    <scope>NUCLEOTIDE SEQUENCE</scope>
    <source>
        <strain evidence="2">PRFRI_2022a</strain>
        <tissue evidence="2">Muscle</tissue>
    </source>
</reference>
<accession>A0AA88ME90</accession>
<dbReference type="AlphaFoldDB" id="A0AA88ME90"/>
<dbReference type="Proteomes" id="UP001187315">
    <property type="component" value="Unassembled WGS sequence"/>
</dbReference>
<dbReference type="EMBL" id="JAVHJS010000014">
    <property type="protein sequence ID" value="KAK2836362.1"/>
    <property type="molecule type" value="Genomic_DNA"/>
</dbReference>
<gene>
    <name evidence="2" type="ORF">Q7C36_014231</name>
</gene>
<comment type="caution">
    <text evidence="2">The sequence shown here is derived from an EMBL/GenBank/DDBJ whole genome shotgun (WGS) entry which is preliminary data.</text>
</comment>
<feature type="compositionally biased region" description="Polar residues" evidence="1">
    <location>
        <begin position="88"/>
        <end position="98"/>
    </location>
</feature>
<organism evidence="2 3">
    <name type="scientific">Tachysurus vachellii</name>
    <name type="common">Darkbarbel catfish</name>
    <name type="synonym">Pelteobagrus vachellii</name>
    <dbReference type="NCBI Taxonomy" id="175792"/>
    <lineage>
        <taxon>Eukaryota</taxon>
        <taxon>Metazoa</taxon>
        <taxon>Chordata</taxon>
        <taxon>Craniata</taxon>
        <taxon>Vertebrata</taxon>
        <taxon>Euteleostomi</taxon>
        <taxon>Actinopterygii</taxon>
        <taxon>Neopterygii</taxon>
        <taxon>Teleostei</taxon>
        <taxon>Ostariophysi</taxon>
        <taxon>Siluriformes</taxon>
        <taxon>Bagridae</taxon>
        <taxon>Tachysurus</taxon>
    </lineage>
</organism>
<keyword evidence="3" id="KW-1185">Reference proteome</keyword>
<evidence type="ECO:0000313" key="3">
    <source>
        <dbReference type="Proteomes" id="UP001187315"/>
    </source>
</evidence>
<feature type="compositionally biased region" description="Polar residues" evidence="1">
    <location>
        <begin position="109"/>
        <end position="132"/>
    </location>
</feature>
<protein>
    <submittedName>
        <fullName evidence="2">Uncharacterized protein</fullName>
    </submittedName>
</protein>